<feature type="compositionally biased region" description="Basic and acidic residues" evidence="1">
    <location>
        <begin position="48"/>
        <end position="63"/>
    </location>
</feature>
<evidence type="ECO:0000313" key="2">
    <source>
        <dbReference type="EMBL" id="MFC3226133.1"/>
    </source>
</evidence>
<dbReference type="Proteomes" id="UP001595528">
    <property type="component" value="Unassembled WGS sequence"/>
</dbReference>
<evidence type="ECO:0000313" key="3">
    <source>
        <dbReference type="Proteomes" id="UP001595528"/>
    </source>
</evidence>
<dbReference type="EMBL" id="JBHRTR010000007">
    <property type="protein sequence ID" value="MFC3226133.1"/>
    <property type="molecule type" value="Genomic_DNA"/>
</dbReference>
<reference evidence="3" key="1">
    <citation type="journal article" date="2019" name="Int. J. Syst. Evol. Microbiol.">
        <title>The Global Catalogue of Microorganisms (GCM) 10K type strain sequencing project: providing services to taxonomists for standard genome sequencing and annotation.</title>
        <authorList>
            <consortium name="The Broad Institute Genomics Platform"/>
            <consortium name="The Broad Institute Genome Sequencing Center for Infectious Disease"/>
            <person name="Wu L."/>
            <person name="Ma J."/>
        </authorList>
    </citation>
    <scope>NUCLEOTIDE SEQUENCE [LARGE SCALE GENOMIC DNA]</scope>
    <source>
        <strain evidence="3">KCTC 42964</strain>
    </source>
</reference>
<gene>
    <name evidence="2" type="ORF">ACFOGJ_02775</name>
</gene>
<dbReference type="RefSeq" id="WP_379897933.1">
    <property type="nucleotide sequence ID" value="NZ_JBHRTR010000007.1"/>
</dbReference>
<protein>
    <submittedName>
        <fullName evidence="2">Uncharacterized protein</fullName>
    </submittedName>
</protein>
<name>A0ABV7KUT0_9PROT</name>
<keyword evidence="3" id="KW-1185">Reference proteome</keyword>
<proteinExistence type="predicted"/>
<organism evidence="2 3">
    <name type="scientific">Marinibaculum pumilum</name>
    <dbReference type="NCBI Taxonomy" id="1766165"/>
    <lineage>
        <taxon>Bacteria</taxon>
        <taxon>Pseudomonadati</taxon>
        <taxon>Pseudomonadota</taxon>
        <taxon>Alphaproteobacteria</taxon>
        <taxon>Rhodospirillales</taxon>
        <taxon>Rhodospirillaceae</taxon>
        <taxon>Marinibaculum</taxon>
    </lineage>
</organism>
<evidence type="ECO:0000256" key="1">
    <source>
        <dbReference type="SAM" id="MobiDB-lite"/>
    </source>
</evidence>
<feature type="region of interest" description="Disordered" evidence="1">
    <location>
        <begin position="30"/>
        <end position="63"/>
    </location>
</feature>
<comment type="caution">
    <text evidence="2">The sequence shown here is derived from an EMBL/GenBank/DDBJ whole genome shotgun (WGS) entry which is preliminary data.</text>
</comment>
<sequence>MAGKPNNLRKAKARPRIAGPNFMSFNEVTVAEGSKRRRQSGPRVAKSASDDLPLKFEGPEGPDLRKRLLTTELPARAIEALNSYSIPDDYPDLEHLMD</sequence>
<accession>A0ABV7KUT0</accession>